<dbReference type="AlphaFoldDB" id="E6V6Z9"/>
<name>E6V6Z9_VARPE</name>
<gene>
    <name evidence="1" type="ordered locus">Varpa_3016</name>
</gene>
<reference evidence="1 2" key="2">
    <citation type="journal article" date="2013" name="Genome Announc.">
        <title>Genome of the Root-Associated Plant Growth-Promoting Bacterium Variovorax paradoxus Strain EPS.</title>
        <authorList>
            <person name="Han J.I."/>
            <person name="Spain J.C."/>
            <person name="Leadbetter J.R."/>
            <person name="Ovchinnikova G."/>
            <person name="Goodwin L.A."/>
            <person name="Han C.S."/>
            <person name="Woyke T."/>
            <person name="Davenport K.W."/>
            <person name="Orwin P.M."/>
        </authorList>
    </citation>
    <scope>NUCLEOTIDE SEQUENCE [LARGE SCALE GENOMIC DNA]</scope>
    <source>
        <strain evidence="1 2">EPS</strain>
    </source>
</reference>
<reference evidence="2" key="1">
    <citation type="submission" date="2010-12" db="EMBL/GenBank/DDBJ databases">
        <title>Complete sequence of Variovorax paradoxus EPS.</title>
        <authorList>
            <consortium name="US DOE Joint Genome Institute"/>
            <person name="Lucas S."/>
            <person name="Copeland A."/>
            <person name="Lapidus A."/>
            <person name="Cheng J.-F."/>
            <person name="Goodwin L."/>
            <person name="Pitluck S."/>
            <person name="Teshima H."/>
            <person name="Detter J.C."/>
            <person name="Han C."/>
            <person name="Tapia R."/>
            <person name="Land M."/>
            <person name="Hauser L."/>
            <person name="Kyrpides N."/>
            <person name="Ivanova N."/>
            <person name="Ovchinnikova G."/>
            <person name="Orwin P."/>
            <person name="Han J.-I.G."/>
            <person name="Woyke T."/>
        </authorList>
    </citation>
    <scope>NUCLEOTIDE SEQUENCE [LARGE SCALE GENOMIC DNA]</scope>
    <source>
        <strain evidence="2">EPS</strain>
    </source>
</reference>
<accession>E6V6Z9</accession>
<dbReference type="RefSeq" id="WP_013541431.1">
    <property type="nucleotide sequence ID" value="NC_014931.1"/>
</dbReference>
<evidence type="ECO:0000313" key="1">
    <source>
        <dbReference type="EMBL" id="ADU37203.1"/>
    </source>
</evidence>
<dbReference type="EMBL" id="CP002417">
    <property type="protein sequence ID" value="ADU37203.1"/>
    <property type="molecule type" value="Genomic_DNA"/>
</dbReference>
<dbReference type="HOGENOM" id="CLU_1022866_0_0_4"/>
<proteinExistence type="predicted"/>
<dbReference type="eggNOG" id="ENOG5033H4I">
    <property type="taxonomic scope" value="Bacteria"/>
</dbReference>
<dbReference type="Proteomes" id="UP000008917">
    <property type="component" value="Chromosome"/>
</dbReference>
<organism evidence="1 2">
    <name type="scientific">Variovorax paradoxus (strain EPS)</name>
    <dbReference type="NCBI Taxonomy" id="595537"/>
    <lineage>
        <taxon>Bacteria</taxon>
        <taxon>Pseudomonadati</taxon>
        <taxon>Pseudomonadota</taxon>
        <taxon>Betaproteobacteria</taxon>
        <taxon>Burkholderiales</taxon>
        <taxon>Comamonadaceae</taxon>
        <taxon>Variovorax</taxon>
    </lineage>
</organism>
<dbReference type="STRING" id="595537.Varpa_3016"/>
<dbReference type="KEGG" id="vpe:Varpa_3016"/>
<protein>
    <submittedName>
        <fullName evidence="1">Uncharacterized protein</fullName>
    </submittedName>
</protein>
<sequence length="272" mass="29123">MTTPAAFAAPPRTRRPLLSYSVDGLPARDELLFKSLVRLLDHRTHQQWTWQIEDADLRVVGDRVPATALDDAADRPVPRLTLGETPPPHGPFLRLPLHADALEVMLNRLGAMVVHARELGLPGSALTPAARDHSERGRGAHCEEYRLLRWPAAALLDTPMRMKLAALLASRPASLHALQQRSNAGAQECADFIAALEHAGFVARTGHGNAGTGFAASHAPESLWPDSQSFQVSGASGADAHRALAPPRAVVAPGLLARIRNRLGLLSSGSKA</sequence>
<evidence type="ECO:0000313" key="2">
    <source>
        <dbReference type="Proteomes" id="UP000008917"/>
    </source>
</evidence>